<dbReference type="KEGG" id="axl:AXY_11580"/>
<dbReference type="EMBL" id="AP012050">
    <property type="protein sequence ID" value="BAM47290.1"/>
    <property type="molecule type" value="Genomic_DNA"/>
</dbReference>
<dbReference type="GO" id="GO:0016042">
    <property type="term" value="P:lipid catabolic process"/>
    <property type="evidence" value="ECO:0007669"/>
    <property type="project" value="UniProtKB-UniRule"/>
</dbReference>
<dbReference type="Proteomes" id="UP000006294">
    <property type="component" value="Chromosome"/>
</dbReference>
<feature type="active site" description="Nucleophile" evidence="2">
    <location>
        <position position="38"/>
    </location>
</feature>
<keyword evidence="2" id="KW-0378">Hydrolase</keyword>
<feature type="domain" description="PNPLA" evidence="3">
    <location>
        <begin position="5"/>
        <end position="198"/>
    </location>
</feature>
<dbReference type="OrthoDB" id="9770965at2"/>
<feature type="short sequence motif" description="GXSXG" evidence="2">
    <location>
        <begin position="36"/>
        <end position="40"/>
    </location>
</feature>
<sequence length="295" mass="33429">MKIDAVFSGGGVKGFAFIGALEALEEKNYQIVRCAGSSAGAIVAGLLAAGYKVSELNQIMLNKDLKELLDSTRLERYLPFLKWIALYRSYGLYKGHLFEKWLEEMLAKKGVRTFADLEEGQLKLTAADLSLGRLVILPDDLREVYGLSPDTFSVAKAIRISAGLPYFFRPIKIYDQEAKKHLMVDGALLSSLPLWLFKRKGRKQLRPVIGFQLQSKEKYFTNFEINNGLQFSKTLIGTMRHAQDLRYISKIDQPNIVFLDTDHVNVADFSLSKQDREKMIETGKLKTMEFLKTSL</sequence>
<dbReference type="HOGENOM" id="CLU_047251_3_0_9"/>
<keyword evidence="5" id="KW-1185">Reference proteome</keyword>
<dbReference type="GO" id="GO:0016787">
    <property type="term" value="F:hydrolase activity"/>
    <property type="evidence" value="ECO:0007669"/>
    <property type="project" value="UniProtKB-UniRule"/>
</dbReference>
<dbReference type="InterPro" id="IPR052580">
    <property type="entry name" value="Lipid_Hydrolase"/>
</dbReference>
<feature type="active site" description="Proton acceptor" evidence="2">
    <location>
        <position position="185"/>
    </location>
</feature>
<evidence type="ECO:0000313" key="5">
    <source>
        <dbReference type="Proteomes" id="UP000006294"/>
    </source>
</evidence>
<dbReference type="InterPro" id="IPR002641">
    <property type="entry name" value="PNPLA_dom"/>
</dbReference>
<reference evidence="4 5" key="1">
    <citation type="submission" date="2011-01" db="EMBL/GenBank/DDBJ databases">
        <title>Whole genome sequence of Amphibacillus xylinus NBRC 15112.</title>
        <authorList>
            <person name="Nakazawa H."/>
            <person name="Katano Y."/>
            <person name="Nakamura S."/>
            <person name="Sasagawa M."/>
            <person name="Fukada J."/>
            <person name="Arai T."/>
            <person name="Sasakura N."/>
            <person name="Mochizuki D."/>
            <person name="Hosoyama A."/>
            <person name="Harada K."/>
            <person name="Horikawa H."/>
            <person name="Kato Y."/>
            <person name="Harada T."/>
            <person name="Sasaki K."/>
            <person name="Sekiguchi M."/>
            <person name="Hodoyama M."/>
            <person name="Nishiko R."/>
            <person name="Narita H."/>
            <person name="Hanamaki A."/>
            <person name="Hata C."/>
            <person name="Konno Y."/>
            <person name="Niimura Y."/>
            <person name="Yamazaki S."/>
            <person name="Fujita N."/>
        </authorList>
    </citation>
    <scope>NUCLEOTIDE SEQUENCE [LARGE SCALE GENOMIC DNA]</scope>
    <source>
        <strain evidence="5">ATCC 51415 / DSM 6626 / JCM 7361 / LMG 17667 / NBRC 15112 / Ep01</strain>
    </source>
</reference>
<dbReference type="Pfam" id="PF01734">
    <property type="entry name" value="Patatin"/>
    <property type="match status" value="1"/>
</dbReference>
<dbReference type="eggNOG" id="COG1752">
    <property type="taxonomic scope" value="Bacteria"/>
</dbReference>
<protein>
    <recommendedName>
        <fullName evidence="3">PNPLA domain-containing protein</fullName>
    </recommendedName>
</protein>
<organism evidence="4 5">
    <name type="scientific">Amphibacillus xylanus (strain ATCC 51415 / DSM 6626 / JCM 7361 / LMG 17667 / NBRC 15112 / Ep01)</name>
    <dbReference type="NCBI Taxonomy" id="698758"/>
    <lineage>
        <taxon>Bacteria</taxon>
        <taxon>Bacillati</taxon>
        <taxon>Bacillota</taxon>
        <taxon>Bacilli</taxon>
        <taxon>Bacillales</taxon>
        <taxon>Bacillaceae</taxon>
        <taxon>Amphibacillus</taxon>
    </lineage>
</organism>
<keyword evidence="1 2" id="KW-0443">Lipid metabolism</keyword>
<dbReference type="SUPFAM" id="SSF52151">
    <property type="entry name" value="FabD/lysophospholipase-like"/>
    <property type="match status" value="1"/>
</dbReference>
<dbReference type="PANTHER" id="PTHR46394">
    <property type="entry name" value="ANNEXIN"/>
    <property type="match status" value="1"/>
</dbReference>
<dbReference type="PANTHER" id="PTHR46394:SF1">
    <property type="entry name" value="PNPLA DOMAIN-CONTAINING PROTEIN"/>
    <property type="match status" value="1"/>
</dbReference>
<dbReference type="InterPro" id="IPR016035">
    <property type="entry name" value="Acyl_Trfase/lysoPLipase"/>
</dbReference>
<dbReference type="Gene3D" id="3.40.1090.10">
    <property type="entry name" value="Cytosolic phospholipase A2 catalytic domain"/>
    <property type="match status" value="2"/>
</dbReference>
<dbReference type="RefSeq" id="WP_015009895.1">
    <property type="nucleotide sequence ID" value="NC_018704.1"/>
</dbReference>
<accession>K0IXS2</accession>
<dbReference type="AlphaFoldDB" id="K0IXS2"/>
<dbReference type="CDD" id="cd07207">
    <property type="entry name" value="Pat_ExoU_VipD_like"/>
    <property type="match status" value="1"/>
</dbReference>
<dbReference type="PATRIC" id="fig|698758.3.peg.1156"/>
<proteinExistence type="predicted"/>
<evidence type="ECO:0000259" key="3">
    <source>
        <dbReference type="PROSITE" id="PS51635"/>
    </source>
</evidence>
<name>K0IXS2_AMPXN</name>
<gene>
    <name evidence="4" type="ordered locus">AXY_11580</name>
</gene>
<dbReference type="STRING" id="698758.AXY_11580"/>
<keyword evidence="2" id="KW-0442">Lipid degradation</keyword>
<evidence type="ECO:0000256" key="2">
    <source>
        <dbReference type="PROSITE-ProRule" id="PRU01161"/>
    </source>
</evidence>
<dbReference type="PROSITE" id="PS51635">
    <property type="entry name" value="PNPLA"/>
    <property type="match status" value="1"/>
</dbReference>
<feature type="short sequence motif" description="DGA/G" evidence="2">
    <location>
        <begin position="185"/>
        <end position="187"/>
    </location>
</feature>
<feature type="short sequence motif" description="GXGXXG" evidence="2">
    <location>
        <begin position="9"/>
        <end position="14"/>
    </location>
</feature>
<evidence type="ECO:0000256" key="1">
    <source>
        <dbReference type="ARBA" id="ARBA00023098"/>
    </source>
</evidence>
<evidence type="ECO:0000313" key="4">
    <source>
        <dbReference type="EMBL" id="BAM47290.1"/>
    </source>
</evidence>